<dbReference type="SUPFAM" id="SSF52374">
    <property type="entry name" value="Nucleotidylyl transferase"/>
    <property type="match status" value="1"/>
</dbReference>
<evidence type="ECO:0000313" key="8">
    <source>
        <dbReference type="Proteomes" id="UP000282515"/>
    </source>
</evidence>
<dbReference type="EMBL" id="RDBF01000007">
    <property type="protein sequence ID" value="RLV55493.1"/>
    <property type="molecule type" value="Genomic_DNA"/>
</dbReference>
<dbReference type="SUPFAM" id="SSF53613">
    <property type="entry name" value="Ribokinase-like"/>
    <property type="match status" value="1"/>
</dbReference>
<dbReference type="RefSeq" id="WP_121794495.1">
    <property type="nucleotide sequence ID" value="NZ_RDBF01000007.1"/>
</dbReference>
<dbReference type="Gene3D" id="3.40.50.620">
    <property type="entry name" value="HUPs"/>
    <property type="match status" value="1"/>
</dbReference>
<organism evidence="7 8">
    <name type="scientific">Aeromicrobium phragmitis</name>
    <dbReference type="NCBI Taxonomy" id="2478914"/>
    <lineage>
        <taxon>Bacteria</taxon>
        <taxon>Bacillati</taxon>
        <taxon>Actinomycetota</taxon>
        <taxon>Actinomycetes</taxon>
        <taxon>Propionibacteriales</taxon>
        <taxon>Nocardioidaceae</taxon>
        <taxon>Aeromicrobium</taxon>
    </lineage>
</organism>
<keyword evidence="1 7" id="KW-0808">Transferase</keyword>
<keyword evidence="3" id="KW-0511">Multifunctional enzyme</keyword>
<gene>
    <name evidence="7" type="ORF">D9V41_10345</name>
</gene>
<comment type="caution">
    <text evidence="7">The sequence shown here is derived from an EMBL/GenBank/DDBJ whole genome shotgun (WGS) entry which is preliminary data.</text>
</comment>
<dbReference type="OrthoDB" id="9802794at2"/>
<dbReference type="AlphaFoldDB" id="A0A3L8PLA0"/>
<dbReference type="InterPro" id="IPR014729">
    <property type="entry name" value="Rossmann-like_a/b/a_fold"/>
</dbReference>
<evidence type="ECO:0000256" key="1">
    <source>
        <dbReference type="ARBA" id="ARBA00022679"/>
    </source>
</evidence>
<feature type="domain" description="Cytidyltransferase-like" evidence="6">
    <location>
        <begin position="329"/>
        <end position="422"/>
    </location>
</feature>
<dbReference type="GO" id="GO:0016779">
    <property type="term" value="F:nucleotidyltransferase activity"/>
    <property type="evidence" value="ECO:0007669"/>
    <property type="project" value="UniProtKB-KW"/>
</dbReference>
<sequence>MSRRSPSLVVVGDVLLDVDLDGASERLSPDAPVPVVDVGDEDRRPGGAGLVARLLAHDGHDVTLVTVMADDDAAGRLREALDGVRLVAGPSTGPTPVKTRLRANGHAVARIDHGCEPVPVPEVTDEMLAALSAADAIIVADYGRGLAANERLRVRLSEVAPSVPVVWDPHPSGAAPVSGVAVVTPNRSEALRLSDVGGTGVPAATAAASELLLRWQVGAVLVTLGGDGALLTRGSEATPHVLPAPRVHAPDTCGAGDRLAATLAAALATGADLGDAAQRAVEDASSFLARGGVGSLDQEPAPVELGGEGVTALRVAHRTREAGGTVVATGGCFDLLHAGHARTLAAARQLGDCLIVCMNSDDSVRRLKGESRPIIGQDDRAELLLALECVDAVLIFDEDTPEAALSRLQPDLWVKGGDYTIEELPESRLLETWGGRTVTVPFHPARSTTRLASALAEVG</sequence>
<evidence type="ECO:0000259" key="6">
    <source>
        <dbReference type="Pfam" id="PF01467"/>
    </source>
</evidence>
<protein>
    <submittedName>
        <fullName evidence="7">Bifunctional heptose 7-phosphate kinase/heptose 1-phosphate adenyltransferase</fullName>
    </submittedName>
</protein>
<evidence type="ECO:0000313" key="7">
    <source>
        <dbReference type="EMBL" id="RLV55493.1"/>
    </source>
</evidence>
<dbReference type="NCBIfam" id="TIGR00125">
    <property type="entry name" value="cyt_tran_rel"/>
    <property type="match status" value="1"/>
</dbReference>
<dbReference type="InterPro" id="IPR011611">
    <property type="entry name" value="PfkB_dom"/>
</dbReference>
<feature type="domain" description="Carbohydrate kinase PfkB" evidence="5">
    <location>
        <begin position="7"/>
        <end position="295"/>
    </location>
</feature>
<accession>A0A3L8PLA0</accession>
<dbReference type="PANTHER" id="PTHR43793">
    <property type="entry name" value="FAD SYNTHASE"/>
    <property type="match status" value="1"/>
</dbReference>
<evidence type="ECO:0000256" key="4">
    <source>
        <dbReference type="ARBA" id="ARBA00023277"/>
    </source>
</evidence>
<dbReference type="InterPro" id="IPR050385">
    <property type="entry name" value="Archaeal_FAD_synthase"/>
</dbReference>
<dbReference type="InterPro" id="IPR029056">
    <property type="entry name" value="Ribokinase-like"/>
</dbReference>
<keyword evidence="2" id="KW-0548">Nucleotidyltransferase</keyword>
<dbReference type="PANTHER" id="PTHR43793:SF2">
    <property type="entry name" value="BIFUNCTIONAL PROTEIN HLDE"/>
    <property type="match status" value="1"/>
</dbReference>
<dbReference type="InterPro" id="IPR004821">
    <property type="entry name" value="Cyt_trans-like"/>
</dbReference>
<keyword evidence="7" id="KW-0418">Kinase</keyword>
<keyword evidence="4" id="KW-0119">Carbohydrate metabolism</keyword>
<evidence type="ECO:0000256" key="3">
    <source>
        <dbReference type="ARBA" id="ARBA00023268"/>
    </source>
</evidence>
<name>A0A3L8PLA0_9ACTN</name>
<reference evidence="7 8" key="1">
    <citation type="submission" date="2018-10" db="EMBL/GenBank/DDBJ databases">
        <title>Aeromicrobium sp. 9W16Y-2 whole genome shotgun sequence.</title>
        <authorList>
            <person name="Li F."/>
        </authorList>
    </citation>
    <scope>NUCLEOTIDE SEQUENCE [LARGE SCALE GENOMIC DNA]</scope>
    <source>
        <strain evidence="7 8">9W16Y-2</strain>
    </source>
</reference>
<dbReference type="Pfam" id="PF01467">
    <property type="entry name" value="CTP_transf_like"/>
    <property type="match status" value="1"/>
</dbReference>
<dbReference type="Gene3D" id="3.40.1190.20">
    <property type="match status" value="1"/>
</dbReference>
<proteinExistence type="predicted"/>
<dbReference type="Proteomes" id="UP000282515">
    <property type="component" value="Unassembled WGS sequence"/>
</dbReference>
<dbReference type="Pfam" id="PF00294">
    <property type="entry name" value="PfkB"/>
    <property type="match status" value="1"/>
</dbReference>
<keyword evidence="8" id="KW-1185">Reference proteome</keyword>
<evidence type="ECO:0000256" key="2">
    <source>
        <dbReference type="ARBA" id="ARBA00022695"/>
    </source>
</evidence>
<evidence type="ECO:0000259" key="5">
    <source>
        <dbReference type="Pfam" id="PF00294"/>
    </source>
</evidence>
<dbReference type="GO" id="GO:0016301">
    <property type="term" value="F:kinase activity"/>
    <property type="evidence" value="ECO:0007669"/>
    <property type="project" value="UniProtKB-KW"/>
</dbReference>